<dbReference type="AlphaFoldDB" id="A0A379JLF9"/>
<keyword evidence="5" id="KW-1015">Disulfide bond</keyword>
<organism evidence="8 9">
    <name type="scientific">Nocardia otitidiscaviarum</name>
    <dbReference type="NCBI Taxonomy" id="1823"/>
    <lineage>
        <taxon>Bacteria</taxon>
        <taxon>Bacillati</taxon>
        <taxon>Actinomycetota</taxon>
        <taxon>Actinomycetes</taxon>
        <taxon>Mycobacteriales</taxon>
        <taxon>Nocardiaceae</taxon>
        <taxon>Nocardia</taxon>
    </lineage>
</organism>
<dbReference type="CDD" id="cd02947">
    <property type="entry name" value="TRX_family"/>
    <property type="match status" value="1"/>
</dbReference>
<dbReference type="STRING" id="1406858.GCA_000710895_02616"/>
<keyword evidence="4" id="KW-0249">Electron transport</keyword>
<gene>
    <name evidence="8" type="primary">trxA_4</name>
    <name evidence="8" type="ORF">NCTC1934_06556</name>
</gene>
<comment type="similarity">
    <text evidence="2">Belongs to the thioredoxin family.</text>
</comment>
<protein>
    <submittedName>
        <fullName evidence="8">Thioredoxin-M</fullName>
    </submittedName>
</protein>
<dbReference type="EMBL" id="UGRY01000006">
    <property type="protein sequence ID" value="SUD49204.1"/>
    <property type="molecule type" value="Genomic_DNA"/>
</dbReference>
<dbReference type="Pfam" id="PF00085">
    <property type="entry name" value="Thioredoxin"/>
    <property type="match status" value="1"/>
</dbReference>
<dbReference type="PANTHER" id="PTHR45663:SF11">
    <property type="entry name" value="GEO12009P1"/>
    <property type="match status" value="1"/>
</dbReference>
<dbReference type="PROSITE" id="PS00194">
    <property type="entry name" value="THIOREDOXIN_1"/>
    <property type="match status" value="1"/>
</dbReference>
<evidence type="ECO:0000256" key="1">
    <source>
        <dbReference type="ARBA" id="ARBA00003318"/>
    </source>
</evidence>
<accession>A0A379JLF9</accession>
<dbReference type="PANTHER" id="PTHR45663">
    <property type="entry name" value="GEO12009P1"/>
    <property type="match status" value="1"/>
</dbReference>
<dbReference type="GO" id="GO:0015035">
    <property type="term" value="F:protein-disulfide reductase activity"/>
    <property type="evidence" value="ECO:0007669"/>
    <property type="project" value="TreeGrafter"/>
</dbReference>
<evidence type="ECO:0000256" key="6">
    <source>
        <dbReference type="ARBA" id="ARBA00023284"/>
    </source>
</evidence>
<proteinExistence type="inferred from homology"/>
<feature type="domain" description="Thioredoxin" evidence="7">
    <location>
        <begin position="263"/>
        <end position="395"/>
    </location>
</feature>
<comment type="function">
    <text evidence="1">Participates in various redox reactions through the reversible oxidation of its active center dithiol to a disulfide and catalyzes dithiol-disulfide exchange reactions.</text>
</comment>
<dbReference type="InterPro" id="IPR036249">
    <property type="entry name" value="Thioredoxin-like_sf"/>
</dbReference>
<dbReference type="SUPFAM" id="SSF52833">
    <property type="entry name" value="Thioredoxin-like"/>
    <property type="match status" value="1"/>
</dbReference>
<dbReference type="InterPro" id="IPR013766">
    <property type="entry name" value="Thioredoxin_domain"/>
</dbReference>
<sequence length="399" mass="42549">MRRMRFPELGLPGGIECVIADEETGEPRDRYDITGRGTVDIPDNALLIFTADRCRPTDLARVSRDAFATMLLTGVDDELLGVVATMTDIYHLSLCGEFTDAGMRALDWTTDMFALELDSPHIGPDLRLPGASVSVIEIRGDRIDDGVFDAVAAKNPFTVDIAGPALTGARLAALAAAPELEEVRITGRALRAEHLAGLAETGVTALYVKPERIDADWIDALLGVPQLRSIELEQFDPAPLSPRHLGRLLTAGRQVNGVRAGAAELAATAAELAVSEDVGGAEAPESSGLAGLRSITDAAEFDAVLAEGVPVLVQLTATWCGPCRHLKPILERVVAGFSGRVTGVVVDIDRSPWAERFDSRSVPTVIAFAGGREVLRFVGVRSERDITALLEAAVELDRS</sequence>
<dbReference type="Gene3D" id="3.40.30.10">
    <property type="entry name" value="Glutaredoxin"/>
    <property type="match status" value="1"/>
</dbReference>
<evidence type="ECO:0000313" key="9">
    <source>
        <dbReference type="Proteomes" id="UP000255467"/>
    </source>
</evidence>
<evidence type="ECO:0000256" key="2">
    <source>
        <dbReference type="ARBA" id="ARBA00008987"/>
    </source>
</evidence>
<evidence type="ECO:0000256" key="3">
    <source>
        <dbReference type="ARBA" id="ARBA00022448"/>
    </source>
</evidence>
<dbReference type="InterPro" id="IPR017937">
    <property type="entry name" value="Thioredoxin_CS"/>
</dbReference>
<keyword evidence="9" id="KW-1185">Reference proteome</keyword>
<name>A0A379JLF9_9NOCA</name>
<evidence type="ECO:0000256" key="4">
    <source>
        <dbReference type="ARBA" id="ARBA00022982"/>
    </source>
</evidence>
<dbReference type="GO" id="GO:0005737">
    <property type="term" value="C:cytoplasm"/>
    <property type="evidence" value="ECO:0007669"/>
    <property type="project" value="TreeGrafter"/>
</dbReference>
<dbReference type="Proteomes" id="UP000255467">
    <property type="component" value="Unassembled WGS sequence"/>
</dbReference>
<evidence type="ECO:0000259" key="7">
    <source>
        <dbReference type="PROSITE" id="PS51352"/>
    </source>
</evidence>
<evidence type="ECO:0000256" key="5">
    <source>
        <dbReference type="ARBA" id="ARBA00023157"/>
    </source>
</evidence>
<keyword evidence="3" id="KW-0813">Transport</keyword>
<dbReference type="PROSITE" id="PS51352">
    <property type="entry name" value="THIOREDOXIN_2"/>
    <property type="match status" value="1"/>
</dbReference>
<evidence type="ECO:0000313" key="8">
    <source>
        <dbReference type="EMBL" id="SUD49204.1"/>
    </source>
</evidence>
<keyword evidence="6" id="KW-0676">Redox-active center</keyword>
<reference evidence="8 9" key="1">
    <citation type="submission" date="2018-06" db="EMBL/GenBank/DDBJ databases">
        <authorList>
            <consortium name="Pathogen Informatics"/>
            <person name="Doyle S."/>
        </authorList>
    </citation>
    <scope>NUCLEOTIDE SEQUENCE [LARGE SCALE GENOMIC DNA]</scope>
    <source>
        <strain evidence="8 9">NCTC1934</strain>
    </source>
</reference>